<dbReference type="EMBL" id="GBRH01166923">
    <property type="protein sequence ID" value="JAE30973.1"/>
    <property type="molecule type" value="Transcribed_RNA"/>
</dbReference>
<sequence>MVSTISFRFTQHITFGLVFGPSISSFSYLS</sequence>
<dbReference type="AlphaFoldDB" id="A0A0A9HDJ9"/>
<reference evidence="1" key="1">
    <citation type="submission" date="2014-09" db="EMBL/GenBank/DDBJ databases">
        <authorList>
            <person name="Magalhaes I.L.F."/>
            <person name="Oliveira U."/>
            <person name="Santos F.R."/>
            <person name="Vidigal T.H.D.A."/>
            <person name="Brescovit A.D."/>
            <person name="Santos A.J."/>
        </authorList>
    </citation>
    <scope>NUCLEOTIDE SEQUENCE</scope>
    <source>
        <tissue evidence="1">Shoot tissue taken approximately 20 cm above the soil surface</tissue>
    </source>
</reference>
<organism evidence="1">
    <name type="scientific">Arundo donax</name>
    <name type="common">Giant reed</name>
    <name type="synonym">Donax arundinaceus</name>
    <dbReference type="NCBI Taxonomy" id="35708"/>
    <lineage>
        <taxon>Eukaryota</taxon>
        <taxon>Viridiplantae</taxon>
        <taxon>Streptophyta</taxon>
        <taxon>Embryophyta</taxon>
        <taxon>Tracheophyta</taxon>
        <taxon>Spermatophyta</taxon>
        <taxon>Magnoliopsida</taxon>
        <taxon>Liliopsida</taxon>
        <taxon>Poales</taxon>
        <taxon>Poaceae</taxon>
        <taxon>PACMAD clade</taxon>
        <taxon>Arundinoideae</taxon>
        <taxon>Arundineae</taxon>
        <taxon>Arundo</taxon>
    </lineage>
</organism>
<evidence type="ECO:0000313" key="1">
    <source>
        <dbReference type="EMBL" id="JAE30973.1"/>
    </source>
</evidence>
<accession>A0A0A9HDJ9</accession>
<protein>
    <submittedName>
        <fullName evidence="1">Uncharacterized protein</fullName>
    </submittedName>
</protein>
<reference evidence="1" key="2">
    <citation type="journal article" date="2015" name="Data Brief">
        <title>Shoot transcriptome of the giant reed, Arundo donax.</title>
        <authorList>
            <person name="Barrero R.A."/>
            <person name="Guerrero F.D."/>
            <person name="Moolhuijzen P."/>
            <person name="Goolsby J.A."/>
            <person name="Tidwell J."/>
            <person name="Bellgard S.E."/>
            <person name="Bellgard M.I."/>
        </authorList>
    </citation>
    <scope>NUCLEOTIDE SEQUENCE</scope>
    <source>
        <tissue evidence="1">Shoot tissue taken approximately 20 cm above the soil surface</tissue>
    </source>
</reference>
<proteinExistence type="predicted"/>
<name>A0A0A9HDJ9_ARUDO</name>